<keyword evidence="2" id="KW-1185">Reference proteome</keyword>
<protein>
    <submittedName>
        <fullName evidence="1">Uncharacterized protein</fullName>
    </submittedName>
</protein>
<name>A0ACD4DCM2_9NOCA</name>
<evidence type="ECO:0000313" key="1">
    <source>
        <dbReference type="EMBL" id="UYP17710.1"/>
    </source>
</evidence>
<gene>
    <name evidence="1" type="ORF">OED52_13620</name>
</gene>
<evidence type="ECO:0000313" key="2">
    <source>
        <dbReference type="Proteomes" id="UP001156484"/>
    </source>
</evidence>
<proteinExistence type="predicted"/>
<sequence length="69" mass="7002">MADNPEDLIAGVMADIASGASTDLAVQLQNGARLGVLLAGVYNGLMQGGVPSKDAIEIVKTMAVAGFQR</sequence>
<dbReference type="Proteomes" id="UP001156484">
    <property type="component" value="Chromosome"/>
</dbReference>
<accession>A0ACD4DCM2</accession>
<reference evidence="1" key="1">
    <citation type="submission" date="2022-10" db="EMBL/GenBank/DDBJ databases">
        <title>Rhodococcus ferula Z13 complete genome.</title>
        <authorList>
            <person name="Long X."/>
            <person name="Zang M."/>
        </authorList>
    </citation>
    <scope>NUCLEOTIDE SEQUENCE</scope>
    <source>
        <strain evidence="1">Z13</strain>
    </source>
</reference>
<organism evidence="1 2">
    <name type="scientific">Rhodococcus sacchari</name>
    <dbReference type="NCBI Taxonomy" id="2962047"/>
    <lineage>
        <taxon>Bacteria</taxon>
        <taxon>Bacillati</taxon>
        <taxon>Actinomycetota</taxon>
        <taxon>Actinomycetes</taxon>
        <taxon>Mycobacteriales</taxon>
        <taxon>Nocardiaceae</taxon>
        <taxon>Rhodococcus</taxon>
    </lineage>
</organism>
<dbReference type="EMBL" id="CP107551">
    <property type="protein sequence ID" value="UYP17710.1"/>
    <property type="molecule type" value="Genomic_DNA"/>
</dbReference>